<reference evidence="9" key="1">
    <citation type="submission" date="2017-03" db="EMBL/GenBank/DDBJ databases">
        <authorList>
            <person name="Sharma R."/>
            <person name="Thines M."/>
        </authorList>
    </citation>
    <scope>NUCLEOTIDE SEQUENCE [LARGE SCALE GENOMIC DNA]</scope>
</reference>
<evidence type="ECO:0000256" key="5">
    <source>
        <dbReference type="ARBA" id="ARBA00023136"/>
    </source>
</evidence>
<keyword evidence="4" id="KW-0862">Zinc</keyword>
<keyword evidence="3" id="KW-0479">Metal-binding</keyword>
<dbReference type="EMBL" id="FWEW01003528">
    <property type="protein sequence ID" value="SLM39568.1"/>
    <property type="molecule type" value="Genomic_DNA"/>
</dbReference>
<evidence type="ECO:0000313" key="9">
    <source>
        <dbReference type="Proteomes" id="UP000192927"/>
    </source>
</evidence>
<dbReference type="InterPro" id="IPR006629">
    <property type="entry name" value="LITAF"/>
</dbReference>
<dbReference type="GO" id="GO:0008270">
    <property type="term" value="F:zinc ion binding"/>
    <property type="evidence" value="ECO:0007669"/>
    <property type="project" value="TreeGrafter"/>
</dbReference>
<dbReference type="PANTHER" id="PTHR23292">
    <property type="entry name" value="LIPOPOLYSACCHARIDE-INDUCED TUMOR NECROSIS FACTOR-ALPHA FACTOR"/>
    <property type="match status" value="1"/>
</dbReference>
<evidence type="ECO:0000256" key="3">
    <source>
        <dbReference type="ARBA" id="ARBA00022723"/>
    </source>
</evidence>
<dbReference type="AlphaFoldDB" id="A0A1W5D8S5"/>
<feature type="domain" description="LITAF" evidence="7">
    <location>
        <begin position="108"/>
        <end position="189"/>
    </location>
</feature>
<dbReference type="PANTHER" id="PTHR23292:SF6">
    <property type="entry name" value="FI16602P1-RELATED"/>
    <property type="match status" value="1"/>
</dbReference>
<sequence>MADHPAPPYEAAATDMYGQPTQPAPQSRNIYATQPISPPLKSTTSTSELPPQPAFQPTPMHHQQSGTVPAPGPAPVHHQQQPQPQPQHYPQPAAVQEKRPAPAPAPSHQYHTSTPLVALNRAPAPVDCPVCHARALTRTEFVTGNTTHAWALGFCCFTLLFCIPYMINSFKDVSHHCGSCGVLLATWHRSGNTEVHQHA</sequence>
<proteinExistence type="inferred from homology"/>
<dbReference type="PROSITE" id="PS51837">
    <property type="entry name" value="LITAF"/>
    <property type="match status" value="1"/>
</dbReference>
<evidence type="ECO:0000256" key="2">
    <source>
        <dbReference type="ARBA" id="ARBA00005975"/>
    </source>
</evidence>
<dbReference type="Proteomes" id="UP000192927">
    <property type="component" value="Unassembled WGS sequence"/>
</dbReference>
<keyword evidence="5" id="KW-0472">Membrane</keyword>
<name>A0A1W5D8S5_9LECA</name>
<organism evidence="8 9">
    <name type="scientific">Lasallia pustulata</name>
    <dbReference type="NCBI Taxonomy" id="136370"/>
    <lineage>
        <taxon>Eukaryota</taxon>
        <taxon>Fungi</taxon>
        <taxon>Dikarya</taxon>
        <taxon>Ascomycota</taxon>
        <taxon>Pezizomycotina</taxon>
        <taxon>Lecanoromycetes</taxon>
        <taxon>OSLEUM clade</taxon>
        <taxon>Umbilicariomycetidae</taxon>
        <taxon>Umbilicariales</taxon>
        <taxon>Umbilicariaceae</taxon>
        <taxon>Lasallia</taxon>
    </lineage>
</organism>
<comment type="subcellular location">
    <subcellularLocation>
        <location evidence="1">Membrane</location>
        <topology evidence="1">Peripheral membrane protein</topology>
    </subcellularLocation>
</comment>
<protein>
    <submittedName>
        <fullName evidence="8">LPS-induced tumor necrosis factor alpha factor</fullName>
    </submittedName>
</protein>
<dbReference type="GO" id="GO:0016020">
    <property type="term" value="C:membrane"/>
    <property type="evidence" value="ECO:0007669"/>
    <property type="project" value="UniProtKB-SubCell"/>
</dbReference>
<evidence type="ECO:0000256" key="6">
    <source>
        <dbReference type="SAM" id="MobiDB-lite"/>
    </source>
</evidence>
<evidence type="ECO:0000313" key="8">
    <source>
        <dbReference type="EMBL" id="SLM39568.1"/>
    </source>
</evidence>
<dbReference type="SMART" id="SM00714">
    <property type="entry name" value="LITAF"/>
    <property type="match status" value="1"/>
</dbReference>
<dbReference type="Pfam" id="PF10601">
    <property type="entry name" value="zf-LITAF-like"/>
    <property type="match status" value="1"/>
</dbReference>
<dbReference type="InterPro" id="IPR037519">
    <property type="entry name" value="LITAF_fam"/>
</dbReference>
<evidence type="ECO:0000256" key="1">
    <source>
        <dbReference type="ARBA" id="ARBA00004170"/>
    </source>
</evidence>
<comment type="similarity">
    <text evidence="2">Belongs to the CDIP1/LITAF family.</text>
</comment>
<evidence type="ECO:0000259" key="7">
    <source>
        <dbReference type="PROSITE" id="PS51837"/>
    </source>
</evidence>
<feature type="region of interest" description="Disordered" evidence="6">
    <location>
        <begin position="1"/>
        <end position="111"/>
    </location>
</feature>
<accession>A0A1W5D8S5</accession>
<evidence type="ECO:0000256" key="4">
    <source>
        <dbReference type="ARBA" id="ARBA00022833"/>
    </source>
</evidence>
<feature type="compositionally biased region" description="Polar residues" evidence="6">
    <location>
        <begin position="19"/>
        <end position="49"/>
    </location>
</feature>
<keyword evidence="9" id="KW-1185">Reference proteome</keyword>